<reference evidence="4 5" key="1">
    <citation type="submission" date="2015-02" db="EMBL/GenBank/DDBJ databases">
        <title>Draft genome sequences of ten Microbacterium spp. with emphasis on heavy metal contaminated environments.</title>
        <authorList>
            <person name="Corretto E."/>
        </authorList>
    </citation>
    <scope>NUCLEOTIDE SEQUENCE [LARGE SCALE GENOMIC DNA]</scope>
    <source>
        <strain evidence="4 5">DSM 12510</strain>
    </source>
</reference>
<evidence type="ECO:0000259" key="3">
    <source>
        <dbReference type="Pfam" id="PF08669"/>
    </source>
</evidence>
<evidence type="ECO:0000313" key="5">
    <source>
        <dbReference type="Proteomes" id="UP000033956"/>
    </source>
</evidence>
<gene>
    <name evidence="4" type="primary">gcvT_1</name>
    <name evidence="4" type="ORF">RS81_01236</name>
</gene>
<evidence type="ECO:0000313" key="4">
    <source>
        <dbReference type="EMBL" id="KJL42078.1"/>
    </source>
</evidence>
<name>A0A0M2H6V1_9MICO</name>
<dbReference type="GO" id="GO:0004047">
    <property type="term" value="F:aminomethyltransferase activity"/>
    <property type="evidence" value="ECO:0007669"/>
    <property type="project" value="UniProtKB-EC"/>
</dbReference>
<dbReference type="InterPro" id="IPR013977">
    <property type="entry name" value="GcvT_C"/>
</dbReference>
<proteinExistence type="predicted"/>
<dbReference type="NCBIfam" id="TIGR03317">
    <property type="entry name" value="ygfZ_signature"/>
    <property type="match status" value="1"/>
</dbReference>
<dbReference type="InterPro" id="IPR029043">
    <property type="entry name" value="GcvT/YgfZ_C"/>
</dbReference>
<accession>A0A0M2H6V1</accession>
<dbReference type="PIRSF" id="PIRSF006487">
    <property type="entry name" value="GcvT"/>
    <property type="match status" value="1"/>
</dbReference>
<dbReference type="SUPFAM" id="SSF101790">
    <property type="entry name" value="Aminomethyltransferase beta-barrel domain"/>
    <property type="match status" value="1"/>
</dbReference>
<dbReference type="InterPro" id="IPR017703">
    <property type="entry name" value="YgfZ/GCV_T_CS"/>
</dbReference>
<dbReference type="OrthoDB" id="9796287at2"/>
<comment type="caution">
    <text evidence="4">The sequence shown here is derived from an EMBL/GenBank/DDBJ whole genome shotgun (WGS) entry which is preliminary data.</text>
</comment>
<dbReference type="Gene3D" id="3.30.1360.120">
    <property type="entry name" value="Probable tRNA modification gtpase trme, domain 1"/>
    <property type="match status" value="1"/>
</dbReference>
<dbReference type="EMBL" id="JYIZ01000042">
    <property type="protein sequence ID" value="KJL42078.1"/>
    <property type="molecule type" value="Genomic_DNA"/>
</dbReference>
<dbReference type="EC" id="2.1.2.10" evidence="4"/>
<keyword evidence="4" id="KW-0808">Transferase</keyword>
<dbReference type="RefSeq" id="WP_045275191.1">
    <property type="nucleotide sequence ID" value="NZ_BAAAUP010000004.1"/>
</dbReference>
<dbReference type="InterPro" id="IPR045179">
    <property type="entry name" value="YgfZ/GcvT"/>
</dbReference>
<dbReference type="AlphaFoldDB" id="A0A0M2H6V1"/>
<dbReference type="PATRIC" id="fig|92835.4.peg.1253"/>
<dbReference type="InterPro" id="IPR027266">
    <property type="entry name" value="TrmE/GcvT-like"/>
</dbReference>
<feature type="binding site" evidence="2">
    <location>
        <position position="186"/>
    </location>
    <ligand>
        <name>substrate</name>
    </ligand>
</feature>
<dbReference type="SUPFAM" id="SSF103025">
    <property type="entry name" value="Folate-binding domain"/>
    <property type="match status" value="1"/>
</dbReference>
<dbReference type="PANTHER" id="PTHR22602">
    <property type="entry name" value="TRANSFERASE CAF17, MITOCHONDRIAL-RELATED"/>
    <property type="match status" value="1"/>
</dbReference>
<sequence>MASPFAAVPGAVVDDDGLQHLGSPLAEQRALASGVAIAPLDDRAVLAVPGEDRRSWLDSLTSQSLAMLAPGESTELLVLDPQGRIEHAASVLDDGETTWLIVDRGDAEGLLAWLRRMRFRLRVDPRDASEEFAVIGGTAAALAEVAVASPAGVPLVWIDPWPGVSAGGFGYAAAEPHPGAERDWAEGIVPRDVERDIAERAAAGDVALAGLLAADALRIAAWRPRRAREVDERSIPHELDWMRTAVHLAKGCYRGQETVAKVHNLGHPPRRLVSLQLDGSDSVLPAPGAEVRLGDDVVGVVTSAALHYEEGPIALAVVRRSTPEDAALEIDVDGTPIAATAETIVPPAAGATANVPRLPRLGRRRAAT</sequence>
<evidence type="ECO:0000256" key="1">
    <source>
        <dbReference type="ARBA" id="ARBA00022946"/>
    </source>
</evidence>
<dbReference type="Pfam" id="PF08669">
    <property type="entry name" value="GCV_T_C"/>
    <property type="match status" value="1"/>
</dbReference>
<evidence type="ECO:0000256" key="2">
    <source>
        <dbReference type="PIRSR" id="PIRSR006487-1"/>
    </source>
</evidence>
<dbReference type="STRING" id="92835.RS81_01236"/>
<dbReference type="PANTHER" id="PTHR22602:SF0">
    <property type="entry name" value="TRANSFERASE CAF17, MITOCHONDRIAL-RELATED"/>
    <property type="match status" value="1"/>
</dbReference>
<dbReference type="Proteomes" id="UP000033956">
    <property type="component" value="Unassembled WGS sequence"/>
</dbReference>
<protein>
    <submittedName>
        <fullName evidence="4">Aminomethyltransferase</fullName>
        <ecNumber evidence="4">2.1.2.10</ecNumber>
    </submittedName>
</protein>
<keyword evidence="5" id="KW-1185">Reference proteome</keyword>
<feature type="domain" description="Aminomethyltransferase C-terminal" evidence="3">
    <location>
        <begin position="270"/>
        <end position="341"/>
    </location>
</feature>
<keyword evidence="1" id="KW-0809">Transit peptide</keyword>
<organism evidence="4 5">
    <name type="scientific">Microbacterium terrae</name>
    <dbReference type="NCBI Taxonomy" id="69369"/>
    <lineage>
        <taxon>Bacteria</taxon>
        <taxon>Bacillati</taxon>
        <taxon>Actinomycetota</taxon>
        <taxon>Actinomycetes</taxon>
        <taxon>Micrococcales</taxon>
        <taxon>Microbacteriaceae</taxon>
        <taxon>Microbacterium</taxon>
    </lineage>
</organism>
<dbReference type="GO" id="GO:0016226">
    <property type="term" value="P:iron-sulfur cluster assembly"/>
    <property type="evidence" value="ECO:0007669"/>
    <property type="project" value="TreeGrafter"/>
</dbReference>